<dbReference type="Proteomes" id="UP000034172">
    <property type="component" value="Unassembled WGS sequence"/>
</dbReference>
<protein>
    <submittedName>
        <fullName evidence="1">Uncharacterized protein</fullName>
    </submittedName>
</protein>
<evidence type="ECO:0000313" key="1">
    <source>
        <dbReference type="EMBL" id="KKT48515.1"/>
    </source>
</evidence>
<sequence>MRTGSLGNIDGGGFRSFDQISDFFFSLDLNILISLIDSDLQHHFGIIASPYEYLFWKNLFTEEESLNILPVRSKSAFNDCVDVINHLCFSEFYPWKKFRCILFTMCDISYFVRMLFSLSDLSDVV</sequence>
<comment type="caution">
    <text evidence="1">The sequence shown here is derived from an EMBL/GenBank/DDBJ whole genome shotgun (WGS) entry which is preliminary data.</text>
</comment>
<dbReference type="EMBL" id="LCIE01000026">
    <property type="protein sequence ID" value="KKT48515.1"/>
    <property type="molecule type" value="Genomic_DNA"/>
</dbReference>
<proteinExistence type="predicted"/>
<accession>A0A0G1HNL8</accession>
<dbReference type="AlphaFoldDB" id="A0A0G1HNL8"/>
<organism evidence="1 2">
    <name type="scientific">Candidatus Collierbacteria bacterium GW2011_GWC2_44_18</name>
    <dbReference type="NCBI Taxonomy" id="1618392"/>
    <lineage>
        <taxon>Bacteria</taxon>
        <taxon>Candidatus Collieribacteriota</taxon>
    </lineage>
</organism>
<gene>
    <name evidence="1" type="ORF">UW41_C0026G0007</name>
</gene>
<reference evidence="1 2" key="1">
    <citation type="journal article" date="2015" name="Nature">
        <title>rRNA introns, odd ribosomes, and small enigmatic genomes across a large radiation of phyla.</title>
        <authorList>
            <person name="Brown C.T."/>
            <person name="Hug L.A."/>
            <person name="Thomas B.C."/>
            <person name="Sharon I."/>
            <person name="Castelle C.J."/>
            <person name="Singh A."/>
            <person name="Wilkins M.J."/>
            <person name="Williams K.H."/>
            <person name="Banfield J.F."/>
        </authorList>
    </citation>
    <scope>NUCLEOTIDE SEQUENCE [LARGE SCALE GENOMIC DNA]</scope>
</reference>
<evidence type="ECO:0000313" key="2">
    <source>
        <dbReference type="Proteomes" id="UP000034172"/>
    </source>
</evidence>
<name>A0A0G1HNL8_9BACT</name>